<feature type="transmembrane region" description="Helical" evidence="6">
    <location>
        <begin position="444"/>
        <end position="463"/>
    </location>
</feature>
<evidence type="ECO:0000259" key="7">
    <source>
        <dbReference type="Pfam" id="PF05425"/>
    </source>
</evidence>
<feature type="transmembrane region" description="Helical" evidence="6">
    <location>
        <begin position="155"/>
        <end position="171"/>
    </location>
</feature>
<dbReference type="InterPro" id="IPR008457">
    <property type="entry name" value="Cu-R_CopD_dom"/>
</dbReference>
<feature type="transmembrane region" description="Helical" evidence="6">
    <location>
        <begin position="183"/>
        <end position="205"/>
    </location>
</feature>
<keyword evidence="3 6" id="KW-0812">Transmembrane</keyword>
<dbReference type="InterPro" id="IPR032694">
    <property type="entry name" value="CopC/D"/>
</dbReference>
<keyword evidence="4 6" id="KW-1133">Transmembrane helix</keyword>
<comment type="caution">
    <text evidence="8">The sequence shown here is derived from an EMBL/GenBank/DDBJ whole genome shotgun (WGS) entry which is preliminary data.</text>
</comment>
<dbReference type="GO" id="GO:0006825">
    <property type="term" value="P:copper ion transport"/>
    <property type="evidence" value="ECO:0007669"/>
    <property type="project" value="InterPro"/>
</dbReference>
<dbReference type="Pfam" id="PF05425">
    <property type="entry name" value="CopD"/>
    <property type="match status" value="1"/>
</dbReference>
<dbReference type="GO" id="GO:0005886">
    <property type="term" value="C:plasma membrane"/>
    <property type="evidence" value="ECO:0007669"/>
    <property type="project" value="UniProtKB-SubCell"/>
</dbReference>
<feature type="transmembrane region" description="Helical" evidence="6">
    <location>
        <begin position="415"/>
        <end position="432"/>
    </location>
</feature>
<dbReference type="PANTHER" id="PTHR34820">
    <property type="entry name" value="INNER MEMBRANE PROTEIN YEBZ"/>
    <property type="match status" value="1"/>
</dbReference>
<feature type="transmembrane region" description="Helical" evidence="6">
    <location>
        <begin position="117"/>
        <end position="135"/>
    </location>
</feature>
<evidence type="ECO:0000256" key="3">
    <source>
        <dbReference type="ARBA" id="ARBA00022692"/>
    </source>
</evidence>
<feature type="transmembrane region" description="Helical" evidence="6">
    <location>
        <begin position="348"/>
        <end position="365"/>
    </location>
</feature>
<gene>
    <name evidence="8" type="ORF">C7378_1879</name>
</gene>
<dbReference type="OrthoDB" id="113685at2"/>
<feature type="domain" description="Copper resistance protein D" evidence="7">
    <location>
        <begin position="179"/>
        <end position="277"/>
    </location>
</feature>
<feature type="transmembrane region" description="Helical" evidence="6">
    <location>
        <begin position="54"/>
        <end position="79"/>
    </location>
</feature>
<name>A0A4R1LA35_9BACT</name>
<keyword evidence="5 6" id="KW-0472">Membrane</keyword>
<evidence type="ECO:0000256" key="4">
    <source>
        <dbReference type="ARBA" id="ARBA00022989"/>
    </source>
</evidence>
<organism evidence="8 9">
    <name type="scientific">Acidipila rosea</name>
    <dbReference type="NCBI Taxonomy" id="768535"/>
    <lineage>
        <taxon>Bacteria</taxon>
        <taxon>Pseudomonadati</taxon>
        <taxon>Acidobacteriota</taxon>
        <taxon>Terriglobia</taxon>
        <taxon>Terriglobales</taxon>
        <taxon>Acidobacteriaceae</taxon>
        <taxon>Acidipila</taxon>
    </lineage>
</organism>
<evidence type="ECO:0000256" key="5">
    <source>
        <dbReference type="ARBA" id="ARBA00023136"/>
    </source>
</evidence>
<reference evidence="8 9" key="1">
    <citation type="submission" date="2019-03" db="EMBL/GenBank/DDBJ databases">
        <title>Genomic Encyclopedia of Type Strains, Phase IV (KMG-IV): sequencing the most valuable type-strain genomes for metagenomic binning, comparative biology and taxonomic classification.</title>
        <authorList>
            <person name="Goeker M."/>
        </authorList>
    </citation>
    <scope>NUCLEOTIDE SEQUENCE [LARGE SCALE GENOMIC DNA]</scope>
    <source>
        <strain evidence="8 9">DSM 103428</strain>
    </source>
</reference>
<dbReference type="Proteomes" id="UP000295210">
    <property type="component" value="Unassembled WGS sequence"/>
</dbReference>
<feature type="transmembrane region" description="Helical" evidence="6">
    <location>
        <begin position="372"/>
        <end position="391"/>
    </location>
</feature>
<dbReference type="RefSeq" id="WP_131995054.1">
    <property type="nucleotide sequence ID" value="NZ_SMGK01000002.1"/>
</dbReference>
<protein>
    <submittedName>
        <fullName evidence="8">Putative copper resistance protein D</fullName>
    </submittedName>
</protein>
<comment type="subcellular location">
    <subcellularLocation>
        <location evidence="1">Cell membrane</location>
        <topology evidence="1">Multi-pass membrane protein</topology>
    </subcellularLocation>
</comment>
<dbReference type="PANTHER" id="PTHR34820:SF4">
    <property type="entry name" value="INNER MEMBRANE PROTEIN YEBZ"/>
    <property type="match status" value="1"/>
</dbReference>
<evidence type="ECO:0000256" key="2">
    <source>
        <dbReference type="ARBA" id="ARBA00022475"/>
    </source>
</evidence>
<feature type="transmembrane region" description="Helical" evidence="6">
    <location>
        <begin position="91"/>
        <end position="110"/>
    </location>
</feature>
<evidence type="ECO:0000313" key="8">
    <source>
        <dbReference type="EMBL" id="TCK74257.1"/>
    </source>
</evidence>
<feature type="transmembrane region" description="Helical" evidence="6">
    <location>
        <begin position="505"/>
        <end position="522"/>
    </location>
</feature>
<sequence length="527" mass="57336">MLWLLKDFDLLSVLLRAATLSFEALTLGGTAFLLLVALPAQLSDSAQLTLRRAVRIAALAFAVAQISSIAVSSAILIGGSGFSFHDVLATNFFRADLLAAFAAVLLCVLLGHARLSAFAAAAVLAASVATSHAAARLDHRPLLLGLTAAHHTGTAIWIGAMPFLLLALRSSPSRAASVMVRRYSMMAMAGAALLLGAGLWMAWFYVRSWQGLYGTTYGAMLLAKGYLFLLMIGLGAGNFLLLRRTKYQPDSLLVRLRRFSEAEIGLGFTAILVAASLTSQPPAVDLTQDRLTTHDIVQRMHWETPRLKSPPLAQLAPPTSMAVAVRDSQFTDGSISDANDRAWSEYNHHWAGLIVLAAGLMALLAQLGGRRWAGNWPLLFIGLAIFILLRADPENWPLGPRSFWQSFAQPDVLEHRLYAVLITVFAFFEWGVETGRIHTRRAAYVFPLLCAAGGALLITHSHALSNIKDEMLTELSHTPIALLGATAGWARWLELRLPSRRESKMAGIVWPLCLVLVGLVLLDYREM</sequence>
<dbReference type="EMBL" id="SMGK01000002">
    <property type="protein sequence ID" value="TCK74257.1"/>
    <property type="molecule type" value="Genomic_DNA"/>
</dbReference>
<keyword evidence="9" id="KW-1185">Reference proteome</keyword>
<accession>A0A4R1LA35</accession>
<dbReference type="AlphaFoldDB" id="A0A4R1LA35"/>
<feature type="transmembrane region" description="Helical" evidence="6">
    <location>
        <begin position="20"/>
        <end position="42"/>
    </location>
</feature>
<evidence type="ECO:0000313" key="9">
    <source>
        <dbReference type="Proteomes" id="UP000295210"/>
    </source>
</evidence>
<feature type="transmembrane region" description="Helical" evidence="6">
    <location>
        <begin position="262"/>
        <end position="279"/>
    </location>
</feature>
<keyword evidence="2" id="KW-1003">Cell membrane</keyword>
<proteinExistence type="predicted"/>
<evidence type="ECO:0000256" key="1">
    <source>
        <dbReference type="ARBA" id="ARBA00004651"/>
    </source>
</evidence>
<feature type="transmembrane region" description="Helical" evidence="6">
    <location>
        <begin position="217"/>
        <end position="241"/>
    </location>
</feature>
<evidence type="ECO:0000256" key="6">
    <source>
        <dbReference type="SAM" id="Phobius"/>
    </source>
</evidence>